<dbReference type="PROSITE" id="PS51176">
    <property type="entry name" value="PDH_ADH"/>
    <property type="match status" value="1"/>
</dbReference>
<dbReference type="SUPFAM" id="SSF48179">
    <property type="entry name" value="6-phosphogluconate dehydrogenase C-terminal domain-like"/>
    <property type="match status" value="1"/>
</dbReference>
<evidence type="ECO:0000259" key="4">
    <source>
        <dbReference type="PROSITE" id="PS51176"/>
    </source>
</evidence>
<evidence type="ECO:0000256" key="1">
    <source>
        <dbReference type="ARBA" id="ARBA00007964"/>
    </source>
</evidence>
<gene>
    <name evidence="5" type="ORF">CPZ25_013970</name>
</gene>
<dbReference type="Proteomes" id="UP000218387">
    <property type="component" value="Chromosome"/>
</dbReference>
<dbReference type="GO" id="GO:0006571">
    <property type="term" value="P:tyrosine biosynthetic process"/>
    <property type="evidence" value="ECO:0007669"/>
    <property type="project" value="InterPro"/>
</dbReference>
<dbReference type="RefSeq" id="WP_096918888.1">
    <property type="nucleotide sequence ID" value="NZ_CP029487.1"/>
</dbReference>
<proteinExistence type="inferred from homology"/>
<accession>A0A4P9CC05</accession>
<dbReference type="EMBL" id="CP029487">
    <property type="protein sequence ID" value="QCT72391.1"/>
    <property type="molecule type" value="Genomic_DNA"/>
</dbReference>
<dbReference type="Pfam" id="PF20463">
    <property type="entry name" value="PDH_C"/>
    <property type="match status" value="1"/>
</dbReference>
<dbReference type="KEGG" id="emt:CPZ25_013970"/>
<dbReference type="GO" id="GO:0008977">
    <property type="term" value="F:prephenate dehydrogenase (NAD+) activity"/>
    <property type="evidence" value="ECO:0007669"/>
    <property type="project" value="InterPro"/>
</dbReference>
<evidence type="ECO:0000256" key="3">
    <source>
        <dbReference type="ARBA" id="ARBA00029440"/>
    </source>
</evidence>
<evidence type="ECO:0000256" key="2">
    <source>
        <dbReference type="ARBA" id="ARBA00023002"/>
    </source>
</evidence>
<reference evidence="5 6" key="1">
    <citation type="submission" date="2018-05" db="EMBL/GenBank/DDBJ databases">
        <title>Genome comparison of Eubacterium sp.</title>
        <authorList>
            <person name="Feng Y."/>
            <person name="Sanchez-Andrea I."/>
            <person name="Stams A.J.M."/>
            <person name="De Vos W.M."/>
        </authorList>
    </citation>
    <scope>NUCLEOTIDE SEQUENCE [LARGE SCALE GENOMIC DNA]</scope>
    <source>
        <strain evidence="5 6">YI</strain>
    </source>
</reference>
<protein>
    <submittedName>
        <fullName evidence="5">Prephenate dehydrogenase</fullName>
    </submittedName>
</protein>
<name>A0A4P9CC05_EUBML</name>
<dbReference type="Gene3D" id="1.10.3660.10">
    <property type="entry name" value="6-phosphogluconate dehydrogenase C-terminal like domain"/>
    <property type="match status" value="1"/>
</dbReference>
<evidence type="ECO:0000313" key="6">
    <source>
        <dbReference type="Proteomes" id="UP000218387"/>
    </source>
</evidence>
<dbReference type="InterPro" id="IPR003099">
    <property type="entry name" value="Prephen_DH"/>
</dbReference>
<dbReference type="PANTHER" id="PTHR21363">
    <property type="entry name" value="PREPHENATE DEHYDROGENASE"/>
    <property type="match status" value="1"/>
</dbReference>
<keyword evidence="2" id="KW-0560">Oxidoreductase</keyword>
<dbReference type="PANTHER" id="PTHR21363:SF0">
    <property type="entry name" value="PREPHENATE DEHYDROGENASE [NADP(+)]"/>
    <property type="match status" value="1"/>
</dbReference>
<dbReference type="InterPro" id="IPR008927">
    <property type="entry name" value="6-PGluconate_DH-like_C_sf"/>
</dbReference>
<evidence type="ECO:0000313" key="5">
    <source>
        <dbReference type="EMBL" id="QCT72391.1"/>
    </source>
</evidence>
<comment type="pathway">
    <text evidence="3">Amino-acid biosynthesis.</text>
</comment>
<dbReference type="GO" id="GO:0004665">
    <property type="term" value="F:prephenate dehydrogenase (NADP+) activity"/>
    <property type="evidence" value="ECO:0007669"/>
    <property type="project" value="InterPro"/>
</dbReference>
<dbReference type="Pfam" id="PF02153">
    <property type="entry name" value="PDH_N"/>
    <property type="match status" value="1"/>
</dbReference>
<dbReference type="SUPFAM" id="SSF51735">
    <property type="entry name" value="NAD(P)-binding Rossmann-fold domains"/>
    <property type="match status" value="1"/>
</dbReference>
<organism evidence="5 6">
    <name type="scientific">Eubacterium maltosivorans</name>
    <dbReference type="NCBI Taxonomy" id="2041044"/>
    <lineage>
        <taxon>Bacteria</taxon>
        <taxon>Bacillati</taxon>
        <taxon>Bacillota</taxon>
        <taxon>Clostridia</taxon>
        <taxon>Eubacteriales</taxon>
        <taxon>Eubacteriaceae</taxon>
        <taxon>Eubacterium</taxon>
    </lineage>
</organism>
<dbReference type="GO" id="GO:0070403">
    <property type="term" value="F:NAD+ binding"/>
    <property type="evidence" value="ECO:0007669"/>
    <property type="project" value="InterPro"/>
</dbReference>
<dbReference type="AlphaFoldDB" id="A0A4P9CC05"/>
<keyword evidence="6" id="KW-1185">Reference proteome</keyword>
<sequence length="300" mass="33508">METLKGKTVSFIGLGLMGGALAMGIRKQGPDKICAFDINEEVLEDALRKEVIDWGVSETEGIRQILGVSDLVVICLYPQLALDFILEYMEDFKENAVITDITGVKKLLVDHLRGVLREDLDLILGHPMAGSEKEGFGNADDSIFKNRNYILVPQPENKPENLAFIKEIIHNLGFVNIVETTAEVHDQKIAFTSQLCHVIASALVDSEDDLHITDYEGGSFGDLTRIAMINAGMWTELFICNKEALVDQIEKFEKSMDTMKKMIQAEDSQGLTEILSNVRKKRITMEVDRQNKTSAKTQKA</sequence>
<dbReference type="InterPro" id="IPR036291">
    <property type="entry name" value="NAD(P)-bd_dom_sf"/>
</dbReference>
<dbReference type="InterPro" id="IPR046825">
    <property type="entry name" value="PDH_C"/>
</dbReference>
<dbReference type="InterPro" id="IPR046826">
    <property type="entry name" value="PDH_N"/>
</dbReference>
<comment type="similarity">
    <text evidence="1">Belongs to the prephenate/arogenate dehydrogenase family.</text>
</comment>
<feature type="domain" description="Prephenate/arogenate dehydrogenase" evidence="4">
    <location>
        <begin position="7"/>
        <end position="293"/>
    </location>
</feature>
<dbReference type="Gene3D" id="3.40.50.720">
    <property type="entry name" value="NAD(P)-binding Rossmann-like Domain"/>
    <property type="match status" value="1"/>
</dbReference>
<dbReference type="InterPro" id="IPR050812">
    <property type="entry name" value="Preph/Arog_dehydrog"/>
</dbReference>